<gene>
    <name evidence="1" type="ORF">PSYICH_LOCUS12935</name>
</gene>
<dbReference type="GO" id="GO:0003676">
    <property type="term" value="F:nucleic acid binding"/>
    <property type="evidence" value="ECO:0007669"/>
    <property type="project" value="InterPro"/>
</dbReference>
<organism evidence="1 2">
    <name type="scientific">Psylliodes chrysocephalus</name>
    <dbReference type="NCBI Taxonomy" id="3402493"/>
    <lineage>
        <taxon>Eukaryota</taxon>
        <taxon>Metazoa</taxon>
        <taxon>Ecdysozoa</taxon>
        <taxon>Arthropoda</taxon>
        <taxon>Hexapoda</taxon>
        <taxon>Insecta</taxon>
        <taxon>Pterygota</taxon>
        <taxon>Neoptera</taxon>
        <taxon>Endopterygota</taxon>
        <taxon>Coleoptera</taxon>
        <taxon>Polyphaga</taxon>
        <taxon>Cucujiformia</taxon>
        <taxon>Chrysomeloidea</taxon>
        <taxon>Chrysomelidae</taxon>
        <taxon>Galerucinae</taxon>
        <taxon>Alticini</taxon>
        <taxon>Psylliodes</taxon>
    </lineage>
</organism>
<evidence type="ECO:0008006" key="3">
    <source>
        <dbReference type="Google" id="ProtNLM"/>
    </source>
</evidence>
<dbReference type="Proteomes" id="UP001153636">
    <property type="component" value="Chromosome 6"/>
</dbReference>
<evidence type="ECO:0000313" key="2">
    <source>
        <dbReference type="Proteomes" id="UP001153636"/>
    </source>
</evidence>
<dbReference type="PANTHER" id="PTHR47326">
    <property type="entry name" value="TRANSPOSABLE ELEMENT TC3 TRANSPOSASE-LIKE PROTEIN"/>
    <property type="match status" value="1"/>
</dbReference>
<dbReference type="Gene3D" id="3.30.420.10">
    <property type="entry name" value="Ribonuclease H-like superfamily/Ribonuclease H"/>
    <property type="match status" value="1"/>
</dbReference>
<reference evidence="1" key="1">
    <citation type="submission" date="2022-01" db="EMBL/GenBank/DDBJ databases">
        <authorList>
            <person name="King R."/>
        </authorList>
    </citation>
    <scope>NUCLEOTIDE SEQUENCE</scope>
</reference>
<evidence type="ECO:0000313" key="1">
    <source>
        <dbReference type="EMBL" id="CAH1112320.1"/>
    </source>
</evidence>
<dbReference type="InterPro" id="IPR036397">
    <property type="entry name" value="RNaseH_sf"/>
</dbReference>
<keyword evidence="2" id="KW-1185">Reference proteome</keyword>
<sequence length="107" mass="12727">MGILVQVNLTSSTHHITRQSNVNHATVLRCLYKEKLHAYKITFTQKLTEDDPDRRMEFCEMLMENLDRNEIDIDTILFSDELTFTLNRDVNRQNCRWLILKKGGKWL</sequence>
<accession>A0A9P0D1S1</accession>
<dbReference type="EMBL" id="OV651818">
    <property type="protein sequence ID" value="CAH1112320.1"/>
    <property type="molecule type" value="Genomic_DNA"/>
</dbReference>
<dbReference type="PANTHER" id="PTHR47326:SF1">
    <property type="entry name" value="HTH PSQ-TYPE DOMAIN-CONTAINING PROTEIN"/>
    <property type="match status" value="1"/>
</dbReference>
<dbReference type="AlphaFoldDB" id="A0A9P0D1S1"/>
<protein>
    <recommendedName>
        <fullName evidence="3">Transposase</fullName>
    </recommendedName>
</protein>
<name>A0A9P0D1S1_9CUCU</name>
<proteinExistence type="predicted"/>
<dbReference type="OrthoDB" id="10066061at2759"/>